<proteinExistence type="predicted"/>
<protein>
    <submittedName>
        <fullName evidence="1">Uncharacterized protein</fullName>
    </submittedName>
</protein>
<dbReference type="EMBL" id="FN653161">
    <property type="protein sequence ID" value="CBY13120.1"/>
    <property type="molecule type" value="Genomic_DNA"/>
</dbReference>
<dbReference type="Proteomes" id="UP000001307">
    <property type="component" value="Unassembled WGS sequence"/>
</dbReference>
<dbReference type="InParanoid" id="E4XTQ8"/>
<sequence length="168" mass="20009">QERTQLLYRAANLEKNRRKIVFKYQLRFFRIDLALDQSMGKVAVFVSRARIRRRARNRFLTSAILERLKSFTFIRHLFCLCRNLNLKIKKVKSMLFQYCRHAEHNRFFDENNCPSTFPIQRFCLSKLFNCRLEALLQSQALLVDFNDAKLSSITDNSTADCDSRFSRP</sequence>
<keyword evidence="2" id="KW-1185">Reference proteome</keyword>
<organism evidence="1">
    <name type="scientific">Oikopleura dioica</name>
    <name type="common">Tunicate</name>
    <dbReference type="NCBI Taxonomy" id="34765"/>
    <lineage>
        <taxon>Eukaryota</taxon>
        <taxon>Metazoa</taxon>
        <taxon>Chordata</taxon>
        <taxon>Tunicata</taxon>
        <taxon>Appendicularia</taxon>
        <taxon>Copelata</taxon>
        <taxon>Oikopleuridae</taxon>
        <taxon>Oikopleura</taxon>
    </lineage>
</organism>
<feature type="non-terminal residue" evidence="1">
    <location>
        <position position="1"/>
    </location>
</feature>
<gene>
    <name evidence="1" type="ORF">GSOID_T00003866001</name>
</gene>
<dbReference type="AlphaFoldDB" id="E4XTQ8"/>
<evidence type="ECO:0000313" key="2">
    <source>
        <dbReference type="Proteomes" id="UP000001307"/>
    </source>
</evidence>
<evidence type="ECO:0000313" key="1">
    <source>
        <dbReference type="EMBL" id="CBY13120.1"/>
    </source>
</evidence>
<accession>E4XTQ8</accession>
<name>E4XTQ8_OIKDI</name>
<reference evidence="1" key="1">
    <citation type="journal article" date="2010" name="Science">
        <title>Plasticity of animal genome architecture unmasked by rapid evolution of a pelagic tunicate.</title>
        <authorList>
            <person name="Denoeud F."/>
            <person name="Henriet S."/>
            <person name="Mungpakdee S."/>
            <person name="Aury J.M."/>
            <person name="Da Silva C."/>
            <person name="Brinkmann H."/>
            <person name="Mikhaleva J."/>
            <person name="Olsen L.C."/>
            <person name="Jubin C."/>
            <person name="Canestro C."/>
            <person name="Bouquet J.M."/>
            <person name="Danks G."/>
            <person name="Poulain J."/>
            <person name="Campsteijn C."/>
            <person name="Adamski M."/>
            <person name="Cross I."/>
            <person name="Yadetie F."/>
            <person name="Muffato M."/>
            <person name="Louis A."/>
            <person name="Butcher S."/>
            <person name="Tsagkogeorga G."/>
            <person name="Konrad A."/>
            <person name="Singh S."/>
            <person name="Jensen M.F."/>
            <person name="Cong E.H."/>
            <person name="Eikeseth-Otteraa H."/>
            <person name="Noel B."/>
            <person name="Anthouard V."/>
            <person name="Porcel B.M."/>
            <person name="Kachouri-Lafond R."/>
            <person name="Nishino A."/>
            <person name="Ugolini M."/>
            <person name="Chourrout P."/>
            <person name="Nishida H."/>
            <person name="Aasland R."/>
            <person name="Huzurbazar S."/>
            <person name="Westhof E."/>
            <person name="Delsuc F."/>
            <person name="Lehrach H."/>
            <person name="Reinhardt R."/>
            <person name="Weissenbach J."/>
            <person name="Roy S.W."/>
            <person name="Artiguenave F."/>
            <person name="Postlethwait J.H."/>
            <person name="Manak J.R."/>
            <person name="Thompson E.M."/>
            <person name="Jaillon O."/>
            <person name="Du Pasquier L."/>
            <person name="Boudinot P."/>
            <person name="Liberles D.A."/>
            <person name="Volff J.N."/>
            <person name="Philippe H."/>
            <person name="Lenhard B."/>
            <person name="Roest Crollius H."/>
            <person name="Wincker P."/>
            <person name="Chourrout D."/>
        </authorList>
    </citation>
    <scope>NUCLEOTIDE SEQUENCE [LARGE SCALE GENOMIC DNA]</scope>
</reference>